<name>A0ABZ1RKW2_9ACTN</name>
<reference evidence="3" key="1">
    <citation type="submission" date="2022-10" db="EMBL/GenBank/DDBJ databases">
        <title>The complete genomes of actinobacterial strains from the NBC collection.</title>
        <authorList>
            <person name="Joergensen T.S."/>
            <person name="Alvarez Arevalo M."/>
            <person name="Sterndorff E.B."/>
            <person name="Faurdal D."/>
            <person name="Vuksanovic O."/>
            <person name="Mourched A.-S."/>
            <person name="Charusanti P."/>
            <person name="Shaw S."/>
            <person name="Blin K."/>
            <person name="Weber T."/>
        </authorList>
    </citation>
    <scope>NUCLEOTIDE SEQUENCE</scope>
    <source>
        <strain evidence="3">NBC_00283</strain>
    </source>
</reference>
<dbReference type="RefSeq" id="WP_190030018.1">
    <property type="nucleotide sequence ID" value="NZ_BMVE01000001.1"/>
</dbReference>
<evidence type="ECO:0000313" key="3">
    <source>
        <dbReference type="EMBL" id="WUO47138.1"/>
    </source>
</evidence>
<proteinExistence type="predicted"/>
<protein>
    <recommendedName>
        <fullName evidence="5">Secreted protein</fullName>
    </recommendedName>
</protein>
<dbReference type="Proteomes" id="UP001432075">
    <property type="component" value="Chromosome"/>
</dbReference>
<evidence type="ECO:0000256" key="1">
    <source>
        <dbReference type="SAM" id="MobiDB-lite"/>
    </source>
</evidence>
<evidence type="ECO:0008006" key="5">
    <source>
        <dbReference type="Google" id="ProtNLM"/>
    </source>
</evidence>
<accession>A0ABZ1RKW2</accession>
<evidence type="ECO:0000313" key="4">
    <source>
        <dbReference type="Proteomes" id="UP001432075"/>
    </source>
</evidence>
<gene>
    <name evidence="3" type="ORF">OHU17_15475</name>
</gene>
<keyword evidence="2" id="KW-0732">Signal</keyword>
<feature type="chain" id="PRO_5045152322" description="Secreted protein" evidence="2">
    <location>
        <begin position="22"/>
        <end position="332"/>
    </location>
</feature>
<sequence>MRNARRPRPAVLAAALPTALAAALLAGCADPGGGAAGGGEPPLGTVELNPATASISLPMDAYTDSEAEAVRMGRVQEGLVSRCMARYGFAYEGPRPAAGPAGAASEDRHRYLFGLADPAYAAAHGYDKGAATGMTGGKREKPPAPQLSDSAYAVMHGERRGAAPAGGRAPDAATEEEAAGTDSGIEVGGRRVPAGGCGREAYRKLYAPTKDSVDLLFTFGLASEAHDRSKRDSRVAGVLAKWSACMDKSGYTGIKSPYDVVDGLGLQDDKGGARAVAVATADVRCKREVNLVGVWAAVEKAYQERLVEEHAQTLALYREQRDARFELAADLG</sequence>
<dbReference type="PROSITE" id="PS51257">
    <property type="entry name" value="PROKAR_LIPOPROTEIN"/>
    <property type="match status" value="1"/>
</dbReference>
<feature type="signal peptide" evidence="2">
    <location>
        <begin position="1"/>
        <end position="21"/>
    </location>
</feature>
<keyword evidence="4" id="KW-1185">Reference proteome</keyword>
<dbReference type="EMBL" id="CP108057">
    <property type="protein sequence ID" value="WUO47138.1"/>
    <property type="molecule type" value="Genomic_DNA"/>
</dbReference>
<feature type="compositionally biased region" description="Low complexity" evidence="1">
    <location>
        <begin position="162"/>
        <end position="172"/>
    </location>
</feature>
<feature type="region of interest" description="Disordered" evidence="1">
    <location>
        <begin position="159"/>
        <end position="191"/>
    </location>
</feature>
<organism evidence="3 4">
    <name type="scientific">Streptomyces goshikiensis</name>
    <dbReference type="NCBI Taxonomy" id="1942"/>
    <lineage>
        <taxon>Bacteria</taxon>
        <taxon>Bacillati</taxon>
        <taxon>Actinomycetota</taxon>
        <taxon>Actinomycetes</taxon>
        <taxon>Kitasatosporales</taxon>
        <taxon>Streptomycetaceae</taxon>
        <taxon>Streptomyces</taxon>
    </lineage>
</organism>
<evidence type="ECO:0000256" key="2">
    <source>
        <dbReference type="SAM" id="SignalP"/>
    </source>
</evidence>